<evidence type="ECO:0000313" key="2">
    <source>
        <dbReference type="EMBL" id="KAK9886387.1"/>
    </source>
</evidence>
<evidence type="ECO:0000313" key="3">
    <source>
        <dbReference type="Proteomes" id="UP001431783"/>
    </source>
</evidence>
<reference evidence="2 3" key="1">
    <citation type="submission" date="2023-03" db="EMBL/GenBank/DDBJ databases">
        <title>Genome insight into feeding habits of ladybird beetles.</title>
        <authorList>
            <person name="Li H.-S."/>
            <person name="Huang Y.-H."/>
            <person name="Pang H."/>
        </authorList>
    </citation>
    <scope>NUCLEOTIDE SEQUENCE [LARGE SCALE GENOMIC DNA]</scope>
    <source>
        <strain evidence="2">SYSU_2023b</strain>
        <tissue evidence="2">Whole body</tissue>
    </source>
</reference>
<protein>
    <submittedName>
        <fullName evidence="2">Uncharacterized protein</fullName>
    </submittedName>
</protein>
<keyword evidence="1" id="KW-0812">Transmembrane</keyword>
<name>A0AAW1V0X1_9CUCU</name>
<sequence length="104" mass="12446">MCRHIEFLKYKDERYNTSIIPFVFIFYKFYILFFSRVRNYKIKTERGTTSKGVYDSAAAEVVYNKTSIRKSSEMVNLCPMSLSRYVRKYKTNESCSLSYVKPRL</sequence>
<evidence type="ECO:0000256" key="1">
    <source>
        <dbReference type="SAM" id="Phobius"/>
    </source>
</evidence>
<dbReference type="Proteomes" id="UP001431783">
    <property type="component" value="Unassembled WGS sequence"/>
</dbReference>
<dbReference type="AlphaFoldDB" id="A0AAW1V0X1"/>
<proteinExistence type="predicted"/>
<accession>A0AAW1V0X1</accession>
<organism evidence="2 3">
    <name type="scientific">Henosepilachna vigintioctopunctata</name>
    <dbReference type="NCBI Taxonomy" id="420089"/>
    <lineage>
        <taxon>Eukaryota</taxon>
        <taxon>Metazoa</taxon>
        <taxon>Ecdysozoa</taxon>
        <taxon>Arthropoda</taxon>
        <taxon>Hexapoda</taxon>
        <taxon>Insecta</taxon>
        <taxon>Pterygota</taxon>
        <taxon>Neoptera</taxon>
        <taxon>Endopterygota</taxon>
        <taxon>Coleoptera</taxon>
        <taxon>Polyphaga</taxon>
        <taxon>Cucujiformia</taxon>
        <taxon>Coccinelloidea</taxon>
        <taxon>Coccinellidae</taxon>
        <taxon>Epilachninae</taxon>
        <taxon>Epilachnini</taxon>
        <taxon>Henosepilachna</taxon>
    </lineage>
</organism>
<keyword evidence="3" id="KW-1185">Reference proteome</keyword>
<feature type="transmembrane region" description="Helical" evidence="1">
    <location>
        <begin position="15"/>
        <end position="34"/>
    </location>
</feature>
<feature type="non-terminal residue" evidence="2">
    <location>
        <position position="104"/>
    </location>
</feature>
<keyword evidence="1" id="KW-0472">Membrane</keyword>
<dbReference type="EMBL" id="JARQZJ010000100">
    <property type="protein sequence ID" value="KAK9886387.1"/>
    <property type="molecule type" value="Genomic_DNA"/>
</dbReference>
<keyword evidence="1" id="KW-1133">Transmembrane helix</keyword>
<comment type="caution">
    <text evidence="2">The sequence shown here is derived from an EMBL/GenBank/DDBJ whole genome shotgun (WGS) entry which is preliminary data.</text>
</comment>
<gene>
    <name evidence="2" type="ORF">WA026_016659</name>
</gene>